<sequence>MLDEPWPDEPDEPNPEDRWGNPERDLVRVPKAPEVSTPSGSSADVPAEVAQNFWSAVVFANVGLFGVSLGAMLIGFRGDWLWGGAAVLVGALALLRTYLQYRSFVTREE</sequence>
<feature type="compositionally biased region" description="Acidic residues" evidence="1">
    <location>
        <begin position="1"/>
        <end position="14"/>
    </location>
</feature>
<keyword evidence="5" id="KW-1185">Reference proteome</keyword>
<organism evidence="4 5">
    <name type="scientific">Salinirubrum litoreum</name>
    <dbReference type="NCBI Taxonomy" id="1126234"/>
    <lineage>
        <taxon>Archaea</taxon>
        <taxon>Methanobacteriati</taxon>
        <taxon>Methanobacteriota</taxon>
        <taxon>Stenosarchaea group</taxon>
        <taxon>Halobacteria</taxon>
        <taxon>Halobacteriales</taxon>
        <taxon>Haloferacaceae</taxon>
        <taxon>Salinirubrum</taxon>
    </lineage>
</organism>
<dbReference type="AlphaFoldDB" id="A0ABD5RBS8"/>
<evidence type="ECO:0000259" key="3">
    <source>
        <dbReference type="Pfam" id="PF24008"/>
    </source>
</evidence>
<accession>A0ABD5RBS8</accession>
<feature type="domain" description="DUF7322" evidence="3">
    <location>
        <begin position="43"/>
        <end position="103"/>
    </location>
</feature>
<evidence type="ECO:0000256" key="1">
    <source>
        <dbReference type="SAM" id="MobiDB-lite"/>
    </source>
</evidence>
<name>A0ABD5RBS8_9EURY</name>
<dbReference type="Proteomes" id="UP001596201">
    <property type="component" value="Unassembled WGS sequence"/>
</dbReference>
<keyword evidence="2" id="KW-0472">Membrane</keyword>
<evidence type="ECO:0000313" key="4">
    <source>
        <dbReference type="EMBL" id="MFC5367471.1"/>
    </source>
</evidence>
<dbReference type="InterPro" id="IPR055746">
    <property type="entry name" value="DUF7322"/>
</dbReference>
<gene>
    <name evidence="4" type="ORF">ACFPJ5_11020</name>
</gene>
<dbReference type="Pfam" id="PF24008">
    <property type="entry name" value="DUF7322"/>
    <property type="match status" value="1"/>
</dbReference>
<evidence type="ECO:0000256" key="2">
    <source>
        <dbReference type="SAM" id="Phobius"/>
    </source>
</evidence>
<keyword evidence="2" id="KW-1133">Transmembrane helix</keyword>
<comment type="caution">
    <text evidence="4">The sequence shown here is derived from an EMBL/GenBank/DDBJ whole genome shotgun (WGS) entry which is preliminary data.</text>
</comment>
<proteinExistence type="predicted"/>
<feature type="transmembrane region" description="Helical" evidence="2">
    <location>
        <begin position="80"/>
        <end position="99"/>
    </location>
</feature>
<feature type="region of interest" description="Disordered" evidence="1">
    <location>
        <begin position="1"/>
        <end position="24"/>
    </location>
</feature>
<evidence type="ECO:0000313" key="5">
    <source>
        <dbReference type="Proteomes" id="UP001596201"/>
    </source>
</evidence>
<reference evidence="4 5" key="1">
    <citation type="journal article" date="2019" name="Int. J. Syst. Evol. Microbiol.">
        <title>The Global Catalogue of Microorganisms (GCM) 10K type strain sequencing project: providing services to taxonomists for standard genome sequencing and annotation.</title>
        <authorList>
            <consortium name="The Broad Institute Genomics Platform"/>
            <consortium name="The Broad Institute Genome Sequencing Center for Infectious Disease"/>
            <person name="Wu L."/>
            <person name="Ma J."/>
        </authorList>
    </citation>
    <scope>NUCLEOTIDE SEQUENCE [LARGE SCALE GENOMIC DNA]</scope>
    <source>
        <strain evidence="4 5">CGMCC 1.12237</strain>
    </source>
</reference>
<feature type="compositionally biased region" description="Basic and acidic residues" evidence="1">
    <location>
        <begin position="15"/>
        <end position="24"/>
    </location>
</feature>
<dbReference type="RefSeq" id="WP_227229726.1">
    <property type="nucleotide sequence ID" value="NZ_JAJCVJ010000002.1"/>
</dbReference>
<protein>
    <recommendedName>
        <fullName evidence="3">DUF7322 domain-containing protein</fullName>
    </recommendedName>
</protein>
<dbReference type="EMBL" id="JBHSKX010000002">
    <property type="protein sequence ID" value="MFC5367471.1"/>
    <property type="molecule type" value="Genomic_DNA"/>
</dbReference>
<feature type="transmembrane region" description="Helical" evidence="2">
    <location>
        <begin position="53"/>
        <end position="74"/>
    </location>
</feature>
<keyword evidence="2" id="KW-0812">Transmembrane</keyword>